<dbReference type="SUPFAM" id="SSF81606">
    <property type="entry name" value="PP2C-like"/>
    <property type="match status" value="1"/>
</dbReference>
<dbReference type="Gene3D" id="3.60.40.10">
    <property type="entry name" value="PPM-type phosphatase domain"/>
    <property type="match status" value="1"/>
</dbReference>
<evidence type="ECO:0008006" key="3">
    <source>
        <dbReference type="Google" id="ProtNLM"/>
    </source>
</evidence>
<dbReference type="KEGG" id="ppsc:EHS13_30075"/>
<dbReference type="AlphaFoldDB" id="A0A6B8RTE0"/>
<name>A0A6B8RTE0_9BACL</name>
<evidence type="ECO:0000313" key="2">
    <source>
        <dbReference type="Proteomes" id="UP000426246"/>
    </source>
</evidence>
<dbReference type="EMBL" id="CP034235">
    <property type="protein sequence ID" value="QGQ98825.1"/>
    <property type="molecule type" value="Genomic_DNA"/>
</dbReference>
<evidence type="ECO:0000313" key="1">
    <source>
        <dbReference type="EMBL" id="QGQ98825.1"/>
    </source>
</evidence>
<organism evidence="1 2">
    <name type="scientific">Paenibacillus psychroresistens</name>
    <dbReference type="NCBI Taxonomy" id="1778678"/>
    <lineage>
        <taxon>Bacteria</taxon>
        <taxon>Bacillati</taxon>
        <taxon>Bacillota</taxon>
        <taxon>Bacilli</taxon>
        <taxon>Bacillales</taxon>
        <taxon>Paenibacillaceae</taxon>
        <taxon>Paenibacillus</taxon>
    </lineage>
</organism>
<proteinExistence type="predicted"/>
<dbReference type="Proteomes" id="UP000426246">
    <property type="component" value="Chromosome"/>
</dbReference>
<keyword evidence="2" id="KW-1185">Reference proteome</keyword>
<accession>A0A6B8RTE0</accession>
<sequence length="273" mass="31003">MKPIIRLPQESETEVHAISNSIWQYQYAYYRSLESREVNDPGQDYLTFLAAENCMLITVCDGVSLSYYGDIAAKFLGDQLLKWLLAYDHAELDSLSIQADIDKYLRDITCEATELLDKHELPSHIQGILREVLAAKKEHGSDSVYGAARVDLPSALYPNGRILIIWQGDIRIRLWSSDEESTERLGDQFHTSHRWNSRSGPVGSSPHVYCNDLLSFGTKGRLLLYSDGLDQLDSLQIPTLEEIKHTLNITAQNPSSDDMSFFNACWDMALIRR</sequence>
<gene>
    <name evidence="1" type="ORF">EHS13_30075</name>
</gene>
<dbReference type="OrthoDB" id="153070at2"/>
<reference evidence="2" key="1">
    <citation type="submission" date="2018-11" db="EMBL/GenBank/DDBJ databases">
        <title>Complete genome sequence of Paenibacillus sp. ML311-T8.</title>
        <authorList>
            <person name="Nam Y.-D."/>
            <person name="Kang J."/>
            <person name="Chung W.-H."/>
            <person name="Park Y.S."/>
        </authorList>
    </citation>
    <scope>NUCLEOTIDE SEQUENCE [LARGE SCALE GENOMIC DNA]</scope>
    <source>
        <strain evidence="2">ML311-T8</strain>
    </source>
</reference>
<dbReference type="RefSeq" id="WP_155703930.1">
    <property type="nucleotide sequence ID" value="NZ_CP034235.1"/>
</dbReference>
<dbReference type="InterPro" id="IPR036457">
    <property type="entry name" value="PPM-type-like_dom_sf"/>
</dbReference>
<protein>
    <recommendedName>
        <fullName evidence="3">PPM-type phosphatase domain-containing protein</fullName>
    </recommendedName>
</protein>